<dbReference type="Proteomes" id="UP000693981">
    <property type="component" value="Unassembled WGS sequence"/>
</dbReference>
<reference evidence="1" key="1">
    <citation type="submission" date="2021-02" db="EMBL/GenBank/DDBJ databases">
        <authorList>
            <person name="Palmer J.M."/>
        </authorList>
    </citation>
    <scope>NUCLEOTIDE SEQUENCE</scope>
    <source>
        <strain evidence="1">SCRP23</strain>
    </source>
</reference>
<proteinExistence type="predicted"/>
<keyword evidence="2" id="KW-1185">Reference proteome</keyword>
<name>A0A8T1V890_9STRA</name>
<accession>A0A8T1V890</accession>
<protein>
    <submittedName>
        <fullName evidence="1">Uncharacterized protein</fullName>
    </submittedName>
</protein>
<dbReference type="AlphaFoldDB" id="A0A8T1V890"/>
<organism evidence="1 2">
    <name type="scientific">Phytophthora boehmeriae</name>
    <dbReference type="NCBI Taxonomy" id="109152"/>
    <lineage>
        <taxon>Eukaryota</taxon>
        <taxon>Sar</taxon>
        <taxon>Stramenopiles</taxon>
        <taxon>Oomycota</taxon>
        <taxon>Peronosporomycetes</taxon>
        <taxon>Peronosporales</taxon>
        <taxon>Peronosporaceae</taxon>
        <taxon>Phytophthora</taxon>
    </lineage>
</organism>
<comment type="caution">
    <text evidence="1">The sequence shown here is derived from an EMBL/GenBank/DDBJ whole genome shotgun (WGS) entry which is preliminary data.</text>
</comment>
<dbReference type="OrthoDB" id="6369905at2759"/>
<evidence type="ECO:0000313" key="1">
    <source>
        <dbReference type="EMBL" id="KAG7376298.1"/>
    </source>
</evidence>
<evidence type="ECO:0000313" key="2">
    <source>
        <dbReference type="Proteomes" id="UP000693981"/>
    </source>
</evidence>
<gene>
    <name evidence="1" type="ORF">PHYBOEH_001636</name>
</gene>
<sequence length="302" mass="35755">MSISQSLKDLTPEELKARRREQWRVNKANQRKRVREKELQALCELKMKYLRTSAHKIAANLMKEASNLTTDEWKKVECRGMYHETERRSERKTRSNFMAEKDPNMSPEEWKKARLREQRRINQANYWKRKRLLEERLVGEIAAMSQEIELMQIQRQSMSSRTSRWNLLWRSTALSSQREEFDSMASFKFHWSWYRSQFRDFRLRMTSYVRLEAGEHVIIKASGNLLLEIDSQVSKQGGKSCIVVCPVLQQFEFEKDIQLKRITSEVDLIGGVANTQRKGEPERILETVLCLLKDFTCPAKGD</sequence>
<dbReference type="EMBL" id="JAGDFL010001360">
    <property type="protein sequence ID" value="KAG7376298.1"/>
    <property type="molecule type" value="Genomic_DNA"/>
</dbReference>